<feature type="region of interest" description="Disordered" evidence="1">
    <location>
        <begin position="71"/>
        <end position="94"/>
    </location>
</feature>
<dbReference type="AlphaFoldDB" id="A0YFB2"/>
<accession>A0YFB2</accession>
<sequence length="94" mass="10384">MNSRRIGLAITILAISLFAQSSNTVAEKEAVSEKAEVRKAAVNRDDEVVCRMVKATGSNIKRKVCKTRSQRAADVTKSQQTMDEMRRSTRAIGN</sequence>
<name>A0YFB2_9GAMM</name>
<dbReference type="Proteomes" id="UP000004931">
    <property type="component" value="Unassembled WGS sequence"/>
</dbReference>
<evidence type="ECO:0000313" key="4">
    <source>
        <dbReference type="Proteomes" id="UP000004931"/>
    </source>
</evidence>
<organism evidence="3 4">
    <name type="scientific">marine gamma proteobacterium HTCC2143</name>
    <dbReference type="NCBI Taxonomy" id="247633"/>
    <lineage>
        <taxon>Bacteria</taxon>
        <taxon>Pseudomonadati</taxon>
        <taxon>Pseudomonadota</taxon>
        <taxon>Gammaproteobacteria</taxon>
        <taxon>Cellvibrionales</taxon>
        <taxon>Spongiibacteraceae</taxon>
        <taxon>BD1-7 clade</taxon>
    </lineage>
</organism>
<gene>
    <name evidence="3" type="ORF">GP2143_08980</name>
</gene>
<evidence type="ECO:0000256" key="1">
    <source>
        <dbReference type="SAM" id="MobiDB-lite"/>
    </source>
</evidence>
<keyword evidence="2" id="KW-0732">Signal</keyword>
<evidence type="ECO:0000313" key="3">
    <source>
        <dbReference type="EMBL" id="EAW30326.1"/>
    </source>
</evidence>
<reference evidence="3 4" key="1">
    <citation type="journal article" date="2010" name="J. Bacteriol.">
        <title>Genome sequence of the oligotrophic marine Gammaproteobacterium HTCC2143, isolated from the Oregon Coast.</title>
        <authorList>
            <person name="Oh H.M."/>
            <person name="Kang I."/>
            <person name="Ferriera S."/>
            <person name="Giovannoni S.J."/>
            <person name="Cho J.C."/>
        </authorList>
    </citation>
    <scope>NUCLEOTIDE SEQUENCE [LARGE SCALE GENOMIC DNA]</scope>
    <source>
        <strain evidence="3 4">HTCC2143</strain>
    </source>
</reference>
<dbReference type="STRING" id="247633.GP2143_08980"/>
<protein>
    <submittedName>
        <fullName evidence="3">Uncharacterized protein</fullName>
    </submittedName>
</protein>
<feature type="chain" id="PRO_5002630930" evidence="2">
    <location>
        <begin position="22"/>
        <end position="94"/>
    </location>
</feature>
<feature type="signal peptide" evidence="2">
    <location>
        <begin position="1"/>
        <end position="21"/>
    </location>
</feature>
<keyword evidence="4" id="KW-1185">Reference proteome</keyword>
<evidence type="ECO:0000256" key="2">
    <source>
        <dbReference type="SAM" id="SignalP"/>
    </source>
</evidence>
<comment type="caution">
    <text evidence="3">The sequence shown here is derived from an EMBL/GenBank/DDBJ whole genome shotgun (WGS) entry which is preliminary data.</text>
</comment>
<proteinExistence type="predicted"/>
<dbReference type="OrthoDB" id="6310739at2"/>
<dbReference type="EMBL" id="AAVT01000008">
    <property type="protein sequence ID" value="EAW30326.1"/>
    <property type="molecule type" value="Genomic_DNA"/>
</dbReference>